<dbReference type="EMBL" id="CM003613">
    <property type="protein sequence ID" value="KYP54914.1"/>
    <property type="molecule type" value="Genomic_DNA"/>
</dbReference>
<evidence type="ECO:0000313" key="1">
    <source>
        <dbReference type="EMBL" id="KYP54914.1"/>
    </source>
</evidence>
<gene>
    <name evidence="1" type="ORF">KK1_001115</name>
</gene>
<evidence type="ECO:0000313" key="2">
    <source>
        <dbReference type="Proteomes" id="UP000075243"/>
    </source>
</evidence>
<reference evidence="1 2" key="1">
    <citation type="journal article" date="2012" name="Nat. Biotechnol.">
        <title>Draft genome sequence of pigeonpea (Cajanus cajan), an orphan legume crop of resource-poor farmers.</title>
        <authorList>
            <person name="Varshney R.K."/>
            <person name="Chen W."/>
            <person name="Li Y."/>
            <person name="Bharti A.K."/>
            <person name="Saxena R.K."/>
            <person name="Schlueter J.A."/>
            <person name="Donoghue M.T."/>
            <person name="Azam S."/>
            <person name="Fan G."/>
            <person name="Whaley A.M."/>
            <person name="Farmer A.D."/>
            <person name="Sheridan J."/>
            <person name="Iwata A."/>
            <person name="Tuteja R."/>
            <person name="Penmetsa R.V."/>
            <person name="Wu W."/>
            <person name="Upadhyaya H.D."/>
            <person name="Yang S.P."/>
            <person name="Shah T."/>
            <person name="Saxena K.B."/>
            <person name="Michael T."/>
            <person name="McCombie W.R."/>
            <person name="Yang B."/>
            <person name="Zhang G."/>
            <person name="Yang H."/>
            <person name="Wang J."/>
            <person name="Spillane C."/>
            <person name="Cook D.R."/>
            <person name="May G.D."/>
            <person name="Xu X."/>
            <person name="Jackson S.A."/>
        </authorList>
    </citation>
    <scope>NUCLEOTIDE SEQUENCE [LARGE SCALE GENOMIC DNA]</scope>
    <source>
        <strain evidence="2">cv. Asha</strain>
    </source>
</reference>
<keyword evidence="2" id="KW-1185">Reference proteome</keyword>
<organism evidence="1 2">
    <name type="scientific">Cajanus cajan</name>
    <name type="common">Pigeon pea</name>
    <name type="synonym">Cajanus indicus</name>
    <dbReference type="NCBI Taxonomy" id="3821"/>
    <lineage>
        <taxon>Eukaryota</taxon>
        <taxon>Viridiplantae</taxon>
        <taxon>Streptophyta</taxon>
        <taxon>Embryophyta</taxon>
        <taxon>Tracheophyta</taxon>
        <taxon>Spermatophyta</taxon>
        <taxon>Magnoliopsida</taxon>
        <taxon>eudicotyledons</taxon>
        <taxon>Gunneridae</taxon>
        <taxon>Pentapetalae</taxon>
        <taxon>rosids</taxon>
        <taxon>fabids</taxon>
        <taxon>Fabales</taxon>
        <taxon>Fabaceae</taxon>
        <taxon>Papilionoideae</taxon>
        <taxon>50 kb inversion clade</taxon>
        <taxon>NPAAA clade</taxon>
        <taxon>indigoferoid/millettioid clade</taxon>
        <taxon>Phaseoleae</taxon>
        <taxon>Cajanus</taxon>
    </lineage>
</organism>
<dbReference type="AlphaFoldDB" id="A0A151SJ96"/>
<sequence length="57" mass="6805">VCSFFRKPVNKKNMRKRTIDNEDNDKEIQVQHDSKAISTLETKFSKDVHTIYERVHV</sequence>
<dbReference type="Gramene" id="C.cajan_01086.t">
    <property type="protein sequence ID" value="C.cajan_01086.t"/>
    <property type="gene ID" value="C.cajan_01086"/>
</dbReference>
<accession>A0A151SJ96</accession>
<proteinExistence type="predicted"/>
<protein>
    <submittedName>
        <fullName evidence="1">Uncharacterized protein</fullName>
    </submittedName>
</protein>
<feature type="non-terminal residue" evidence="1">
    <location>
        <position position="1"/>
    </location>
</feature>
<dbReference type="Proteomes" id="UP000075243">
    <property type="component" value="Chromosome 11"/>
</dbReference>
<name>A0A151SJ96_CAJCA</name>